<feature type="domain" description="MOSC" evidence="1">
    <location>
        <begin position="108"/>
        <end position="269"/>
    </location>
</feature>
<keyword evidence="3" id="KW-1185">Reference proteome</keyword>
<name>A0ABV8LZ25_9ACTN</name>
<dbReference type="Pfam" id="PF03476">
    <property type="entry name" value="MOSC_N"/>
    <property type="match status" value="1"/>
</dbReference>
<dbReference type="SUPFAM" id="SSF50800">
    <property type="entry name" value="PK beta-barrel domain-like"/>
    <property type="match status" value="1"/>
</dbReference>
<organism evidence="2 3">
    <name type="scientific">Hamadaea flava</name>
    <dbReference type="NCBI Taxonomy" id="1742688"/>
    <lineage>
        <taxon>Bacteria</taxon>
        <taxon>Bacillati</taxon>
        <taxon>Actinomycetota</taxon>
        <taxon>Actinomycetes</taxon>
        <taxon>Micromonosporales</taxon>
        <taxon>Micromonosporaceae</taxon>
        <taxon>Hamadaea</taxon>
    </lineage>
</organism>
<accession>A0ABV8LZ25</accession>
<evidence type="ECO:0000313" key="2">
    <source>
        <dbReference type="EMBL" id="MFC4135606.1"/>
    </source>
</evidence>
<gene>
    <name evidence="2" type="ORF">ACFOZ4_33750</name>
</gene>
<reference evidence="3" key="1">
    <citation type="journal article" date="2019" name="Int. J. Syst. Evol. Microbiol.">
        <title>The Global Catalogue of Microorganisms (GCM) 10K type strain sequencing project: providing services to taxonomists for standard genome sequencing and annotation.</title>
        <authorList>
            <consortium name="The Broad Institute Genomics Platform"/>
            <consortium name="The Broad Institute Genome Sequencing Center for Infectious Disease"/>
            <person name="Wu L."/>
            <person name="Ma J."/>
        </authorList>
    </citation>
    <scope>NUCLEOTIDE SEQUENCE [LARGE SCALE GENOMIC DNA]</scope>
    <source>
        <strain evidence="3">CGMCC 4.7289</strain>
    </source>
</reference>
<dbReference type="Gene3D" id="2.40.33.20">
    <property type="entry name" value="PK beta-barrel domain-like"/>
    <property type="match status" value="1"/>
</dbReference>
<dbReference type="RefSeq" id="WP_253750124.1">
    <property type="nucleotide sequence ID" value="NZ_JAMZDZ010000001.1"/>
</dbReference>
<evidence type="ECO:0000313" key="3">
    <source>
        <dbReference type="Proteomes" id="UP001595816"/>
    </source>
</evidence>
<dbReference type="PROSITE" id="PS51340">
    <property type="entry name" value="MOSC"/>
    <property type="match status" value="1"/>
</dbReference>
<evidence type="ECO:0000259" key="1">
    <source>
        <dbReference type="PROSITE" id="PS51340"/>
    </source>
</evidence>
<dbReference type="Pfam" id="PF03473">
    <property type="entry name" value="MOSC"/>
    <property type="match status" value="1"/>
</dbReference>
<dbReference type="InterPro" id="IPR011037">
    <property type="entry name" value="Pyrv_Knase-like_insert_dom_sf"/>
</dbReference>
<dbReference type="EMBL" id="JBHSAY010000023">
    <property type="protein sequence ID" value="MFC4135606.1"/>
    <property type="molecule type" value="Genomic_DNA"/>
</dbReference>
<dbReference type="InterPro" id="IPR005303">
    <property type="entry name" value="MOCOS_middle"/>
</dbReference>
<protein>
    <submittedName>
        <fullName evidence="2">MOSC domain-containing protein</fullName>
    </submittedName>
</protein>
<proteinExistence type="predicted"/>
<comment type="caution">
    <text evidence="2">The sequence shown here is derived from an EMBL/GenBank/DDBJ whole genome shotgun (WGS) entry which is preliminary data.</text>
</comment>
<dbReference type="InterPro" id="IPR005302">
    <property type="entry name" value="MoCF_Sase_C"/>
</dbReference>
<sequence>MVGSVAQLWRYPVKSMLGEQVAEADVTERGMLGDRRWAVLDEETGKIASAKTPRLWRALLSCRATAGPDGAVVLGPDGRALADDGLTELLGRPVTLADTPPPGASLDRSKPDQVLARGLDADVEADVVRFGSAAPEGTFFDFAPLHLITTSTLRSVAALSPRTAIEVERYRPNLVIETAEPGFPEHSWVGAELRIGDGLVLRVIASTPRCAIPTLAHGELPRDTYALRVLAEHNRVPALPGLNPEPCAGVYAQVVTPGRVRPGDHVATG</sequence>
<dbReference type="Proteomes" id="UP001595816">
    <property type="component" value="Unassembled WGS sequence"/>
</dbReference>